<dbReference type="PANTHER" id="PTHR30108">
    <property type="entry name" value="3-OCTAPRENYL-4-HYDROXYBENZOATE CARBOXY-LYASE-RELATED"/>
    <property type="match status" value="1"/>
</dbReference>
<protein>
    <submittedName>
        <fullName evidence="4">UbiD family decarboxylase</fullName>
    </submittedName>
</protein>
<organism evidence="4 5">
    <name type="scientific">Amycolatopsis pretoriensis</name>
    <dbReference type="NCBI Taxonomy" id="218821"/>
    <lineage>
        <taxon>Bacteria</taxon>
        <taxon>Bacillati</taxon>
        <taxon>Actinomycetota</taxon>
        <taxon>Actinomycetes</taxon>
        <taxon>Pseudonocardiales</taxon>
        <taxon>Pseudonocardiaceae</taxon>
        <taxon>Amycolatopsis</taxon>
    </lineage>
</organism>
<dbReference type="SUPFAM" id="SSF143968">
    <property type="entry name" value="UbiD C-terminal domain-like"/>
    <property type="match status" value="1"/>
</dbReference>
<dbReference type="Proteomes" id="UP000198878">
    <property type="component" value="Unassembled WGS sequence"/>
</dbReference>
<dbReference type="RefSeq" id="WP_086683759.1">
    <property type="nucleotide sequence ID" value="NZ_FNUJ01000017.1"/>
</dbReference>
<proteinExistence type="predicted"/>
<dbReference type="GO" id="GO:0005737">
    <property type="term" value="C:cytoplasm"/>
    <property type="evidence" value="ECO:0007669"/>
    <property type="project" value="TreeGrafter"/>
</dbReference>
<dbReference type="Gene3D" id="3.40.1670.10">
    <property type="entry name" value="UbiD C-terminal domain-like"/>
    <property type="match status" value="1"/>
</dbReference>
<feature type="domain" description="3-octaprenyl-4-hydroxybenzoate carboxy-lyase-like C-terminal" evidence="3">
    <location>
        <begin position="319"/>
        <end position="447"/>
    </location>
</feature>
<name>A0A1H5RHZ7_9PSEU</name>
<dbReference type="Pfam" id="PF20696">
    <property type="entry name" value="UbiD_C"/>
    <property type="match status" value="1"/>
</dbReference>
<dbReference type="Pfam" id="PF20695">
    <property type="entry name" value="UbiD_N"/>
    <property type="match status" value="1"/>
</dbReference>
<dbReference type="Pfam" id="PF01977">
    <property type="entry name" value="UbiD"/>
    <property type="match status" value="1"/>
</dbReference>
<dbReference type="InterPro" id="IPR049381">
    <property type="entry name" value="UbiD-like_C"/>
</dbReference>
<dbReference type="OrthoDB" id="9809841at2"/>
<evidence type="ECO:0000259" key="2">
    <source>
        <dbReference type="Pfam" id="PF20695"/>
    </source>
</evidence>
<gene>
    <name evidence="4" type="ORF">SAMN05421837_11715</name>
</gene>
<keyword evidence="5" id="KW-1185">Reference proteome</keyword>
<evidence type="ECO:0000259" key="3">
    <source>
        <dbReference type="Pfam" id="PF20696"/>
    </source>
</evidence>
<feature type="domain" description="3-octaprenyl-4-hydroxybenzoate carboxy-lyase-like Rift-related" evidence="1">
    <location>
        <begin position="114"/>
        <end position="313"/>
    </location>
</feature>
<evidence type="ECO:0000313" key="4">
    <source>
        <dbReference type="EMBL" id="SEF37949.1"/>
    </source>
</evidence>
<dbReference type="PANTHER" id="PTHR30108:SF17">
    <property type="entry name" value="FERULIC ACID DECARBOXYLASE 1"/>
    <property type="match status" value="1"/>
</dbReference>
<evidence type="ECO:0000259" key="1">
    <source>
        <dbReference type="Pfam" id="PF01977"/>
    </source>
</evidence>
<dbReference type="NCBIfam" id="TIGR00148">
    <property type="entry name" value="UbiD family decarboxylase"/>
    <property type="match status" value="1"/>
</dbReference>
<dbReference type="InterPro" id="IPR048304">
    <property type="entry name" value="UbiD_Rift_dom"/>
</dbReference>
<dbReference type="SUPFAM" id="SSF50475">
    <property type="entry name" value="FMN-binding split barrel"/>
    <property type="match status" value="1"/>
</dbReference>
<dbReference type="InterPro" id="IPR049383">
    <property type="entry name" value="UbiD-like_N"/>
</dbReference>
<dbReference type="EMBL" id="FNUJ01000017">
    <property type="protein sequence ID" value="SEF37949.1"/>
    <property type="molecule type" value="Genomic_DNA"/>
</dbReference>
<dbReference type="AlphaFoldDB" id="A0A1H5RHZ7"/>
<dbReference type="STRING" id="218821.SAMN05421837_11715"/>
<dbReference type="GO" id="GO:0016831">
    <property type="term" value="F:carboxy-lyase activity"/>
    <property type="evidence" value="ECO:0007669"/>
    <property type="project" value="InterPro"/>
</dbReference>
<evidence type="ECO:0000313" key="5">
    <source>
        <dbReference type="Proteomes" id="UP000198878"/>
    </source>
</evidence>
<reference evidence="5" key="1">
    <citation type="submission" date="2016-10" db="EMBL/GenBank/DDBJ databases">
        <authorList>
            <person name="Varghese N."/>
            <person name="Submissions S."/>
        </authorList>
    </citation>
    <scope>NUCLEOTIDE SEQUENCE [LARGE SCALE GENOMIC DNA]</scope>
    <source>
        <strain evidence="5">DSM 44654</strain>
    </source>
</reference>
<feature type="domain" description="3-octaprenyl-4-hydroxybenzoate carboxy-lyase-like N-terminal" evidence="2">
    <location>
        <begin position="18"/>
        <end position="83"/>
    </location>
</feature>
<accession>A0A1H5RHZ7</accession>
<sequence>MTEPLLSLRSHLDAVAGFGELRTVRGAHWDLELGGIAELSYRLPGTPAVLFDEIAGYPAGLRVLTGSTGSPRRFGRSLRLGDDLDDVGVVEALRGKPSRWAASARDFPVRPVEDAPLLANEVPGDEVDLLTFPVPRWHEHDGGRFIGTGCFVVTSDPDTGVHNGGCYRMEVADEGRSVTLAVVPGKHGDQNIRRWFEREGRAPVTVSFGHDPLLLVLGGTEVPHGISELEYAGAVLGERVPVVTGPDTGLPIPAGSELAIEGWLRPDHLREEGPFGEWTGYYTGLRRPNLAVEITRLYHRDDPILLGAPPGKPPHDYSYMRTVMKSAMIQDELAASGVPGVVKAWAHESGGGRLFIAVSLKQRYAGHARQVAYLTAQCPAAAYMNRYVVVVDDDIDPADLDQVVWAMSTRSDPAGDIEVMNRTWGSKLDPLSVPGEPPFSSRAIIDACRPYERLESFPRVAESSPAFLRELERKWRADLAGD</sequence>
<dbReference type="InterPro" id="IPR002830">
    <property type="entry name" value="UbiD"/>
</dbReference>